<dbReference type="AlphaFoldDB" id="A0A220VHT6"/>
<dbReference type="InterPro" id="IPR003791">
    <property type="entry name" value="UPF0178"/>
</dbReference>
<dbReference type="HAMAP" id="MF_00489">
    <property type="entry name" value="UPF0178"/>
    <property type="match status" value="1"/>
</dbReference>
<dbReference type="CDD" id="cd18720">
    <property type="entry name" value="PIN_YqxD-like"/>
    <property type="match status" value="1"/>
</dbReference>
<name>A0A220VHT6_9GAMM</name>
<dbReference type="PANTHER" id="PTHR35146:SF1">
    <property type="entry name" value="UPF0178 PROTEIN YAII"/>
    <property type="match status" value="1"/>
</dbReference>
<dbReference type="KEGG" id="pmai:CF386_12560"/>
<accession>A0A220VHT6</accession>
<protein>
    <recommendedName>
        <fullName evidence="2">UPF0178 protein CF386_12560</fullName>
    </recommendedName>
</protein>
<evidence type="ECO:0000256" key="2">
    <source>
        <dbReference type="HAMAP-Rule" id="MF_00489"/>
    </source>
</evidence>
<dbReference type="PANTHER" id="PTHR35146">
    <property type="entry name" value="UPF0178 PROTEIN YAII"/>
    <property type="match status" value="1"/>
</dbReference>
<dbReference type="RefSeq" id="WP_089074769.1">
    <property type="nucleotide sequence ID" value="NZ_CBCSAM010000003.1"/>
</dbReference>
<evidence type="ECO:0000313" key="4">
    <source>
        <dbReference type="Proteomes" id="UP000242175"/>
    </source>
</evidence>
<dbReference type="Proteomes" id="UP000242175">
    <property type="component" value="Chromosome small"/>
</dbReference>
<dbReference type="OrthoDB" id="9798918at2"/>
<dbReference type="EMBL" id="CP022356">
    <property type="protein sequence ID" value="ASK79861.1"/>
    <property type="molecule type" value="Genomic_DNA"/>
</dbReference>
<proteinExistence type="inferred from homology"/>
<dbReference type="NCBIfam" id="NF001095">
    <property type="entry name" value="PRK00124.1"/>
    <property type="match status" value="1"/>
</dbReference>
<keyword evidence="4" id="KW-1185">Reference proteome</keyword>
<comment type="similarity">
    <text evidence="1 2">Belongs to the UPF0178 family.</text>
</comment>
<evidence type="ECO:0000313" key="3">
    <source>
        <dbReference type="EMBL" id="ASK79861.1"/>
    </source>
</evidence>
<dbReference type="Pfam" id="PF02639">
    <property type="entry name" value="DUF188"/>
    <property type="match status" value="1"/>
</dbReference>
<gene>
    <name evidence="3" type="ORF">CF386_12560</name>
</gene>
<evidence type="ECO:0000256" key="1">
    <source>
        <dbReference type="ARBA" id="ARBA00008522"/>
    </source>
</evidence>
<sequence length="158" mass="18025">MNTTKLQILVDADACPRVLKEIIYRFAQRVKIKTTFIANQFLTLPNSTYLFSLVVSKGFDEADNQIIELSNPMSLVITSDIPLADKVIEKGGHVLTFKGQLIDKFNIKPILANRDFMTEMREAGLIETRNKKIEQRETSQFTNNLNNIISKISKKFNT</sequence>
<reference evidence="3 4" key="1">
    <citation type="journal article" date="2016" name="Int. J. Syst. Evol. Microbiol.">
        <title>Paraphotobacterium marinum gen. nov., sp. nov., a member of the family Vibrionaceae, isolated from surface seawater.</title>
        <authorList>
            <person name="Huang Z."/>
            <person name="Dong C."/>
            <person name="Shao Z."/>
        </authorList>
    </citation>
    <scope>NUCLEOTIDE SEQUENCE [LARGE SCALE GENOMIC DNA]</scope>
    <source>
        <strain evidence="3 4">NSCS20N07D</strain>
    </source>
</reference>
<organism evidence="3 4">
    <name type="scientific">Paraphotobacterium marinum</name>
    <dbReference type="NCBI Taxonomy" id="1755811"/>
    <lineage>
        <taxon>Bacteria</taxon>
        <taxon>Pseudomonadati</taxon>
        <taxon>Pseudomonadota</taxon>
        <taxon>Gammaproteobacteria</taxon>
        <taxon>Vibrionales</taxon>
        <taxon>Vibrionaceae</taxon>
        <taxon>Paraphotobacterium</taxon>
    </lineage>
</organism>